<proteinExistence type="predicted"/>
<evidence type="ECO:0000313" key="1">
    <source>
        <dbReference type="EMBL" id="ADL11558.1"/>
    </source>
</evidence>
<evidence type="ECO:0000313" key="2">
    <source>
        <dbReference type="Proteomes" id="UP000001661"/>
    </source>
</evidence>
<evidence type="ECO:0008006" key="3">
    <source>
        <dbReference type="Google" id="ProtNLM"/>
    </source>
</evidence>
<dbReference type="EMBL" id="CP002105">
    <property type="protein sequence ID" value="ADL11558.1"/>
    <property type="molecule type" value="Genomic_DNA"/>
</dbReference>
<dbReference type="NCBIfam" id="NF046065">
    <property type="entry name" value="MtxRegRemB"/>
    <property type="match status" value="1"/>
</dbReference>
<name>D9QSA2_ACEAZ</name>
<dbReference type="Proteomes" id="UP000001661">
    <property type="component" value="Chromosome"/>
</dbReference>
<keyword evidence="2" id="KW-1185">Reference proteome</keyword>
<dbReference type="RefSeq" id="WP_013277005.1">
    <property type="nucleotide sequence ID" value="NC_014378.1"/>
</dbReference>
<dbReference type="AlphaFoldDB" id="D9QSA2"/>
<accession>D9QSA2</accession>
<dbReference type="OrthoDB" id="9811390at2"/>
<dbReference type="HOGENOM" id="CLU_173118_1_1_9"/>
<protein>
    <recommendedName>
        <fullName evidence="3">DUF370 domain-containing protein</fullName>
    </recommendedName>
</protein>
<dbReference type="STRING" id="574087.Acear_0006"/>
<gene>
    <name evidence="1" type="ordered locus">Acear_0006</name>
</gene>
<reference evidence="1 2" key="1">
    <citation type="journal article" date="2010" name="Stand. Genomic Sci.">
        <title>Complete genome sequence of Acetohalobium arabaticum type strain (Z-7288).</title>
        <authorList>
            <person name="Sikorski J."/>
            <person name="Lapidus A."/>
            <person name="Chertkov O."/>
            <person name="Lucas S."/>
            <person name="Copeland A."/>
            <person name="Glavina Del Rio T."/>
            <person name="Nolan M."/>
            <person name="Tice H."/>
            <person name="Cheng J.F."/>
            <person name="Han C."/>
            <person name="Brambilla E."/>
            <person name="Pitluck S."/>
            <person name="Liolios K."/>
            <person name="Ivanova N."/>
            <person name="Mavromatis K."/>
            <person name="Mikhailova N."/>
            <person name="Pati A."/>
            <person name="Bruce D."/>
            <person name="Detter C."/>
            <person name="Tapia R."/>
            <person name="Goodwin L."/>
            <person name="Chen A."/>
            <person name="Palaniappan K."/>
            <person name="Land M."/>
            <person name="Hauser L."/>
            <person name="Chang Y.J."/>
            <person name="Jeffries C.D."/>
            <person name="Rohde M."/>
            <person name="Goker M."/>
            <person name="Spring S."/>
            <person name="Woyke T."/>
            <person name="Bristow J."/>
            <person name="Eisen J.A."/>
            <person name="Markowitz V."/>
            <person name="Hugenholtz P."/>
            <person name="Kyrpides N.C."/>
            <person name="Klenk H.P."/>
        </authorList>
    </citation>
    <scope>NUCLEOTIDE SEQUENCE [LARGE SCALE GENOMIC DNA]</scope>
    <source>
        <strain evidence="2">ATCC 49924 / DSM 5501 / Z-7288</strain>
    </source>
</reference>
<dbReference type="Pfam" id="PF04025">
    <property type="entry name" value="RemA-like"/>
    <property type="match status" value="1"/>
</dbReference>
<organism evidence="1 2">
    <name type="scientific">Acetohalobium arabaticum (strain ATCC 49924 / DSM 5501 / Z-7288)</name>
    <dbReference type="NCBI Taxonomy" id="574087"/>
    <lineage>
        <taxon>Bacteria</taxon>
        <taxon>Bacillati</taxon>
        <taxon>Bacillota</taxon>
        <taxon>Clostridia</taxon>
        <taxon>Halanaerobiales</taxon>
        <taxon>Halobacteroidaceae</taxon>
        <taxon>Acetohalobium</taxon>
    </lineage>
</organism>
<dbReference type="eggNOG" id="ENOG5032Y6E">
    <property type="taxonomic scope" value="Bacteria"/>
</dbReference>
<sequence>MLLHLGNDYMIPTKDVVMIADIESTDSEITREFLEVAKEEGFIKNFSKGEPKSFVLTNETIYYSNISSKTLRKRMNYVNRLSRDY</sequence>
<dbReference type="KEGG" id="aar:Acear_0006"/>
<dbReference type="InterPro" id="IPR007169">
    <property type="entry name" value="RemA-like"/>
</dbReference>